<dbReference type="CDD" id="cd08050">
    <property type="entry name" value="TAF6C"/>
    <property type="match status" value="1"/>
</dbReference>
<keyword evidence="7" id="KW-0539">Nucleus</keyword>
<organism evidence="9">
    <name type="scientific">Capitella teleta</name>
    <name type="common">Polychaete worm</name>
    <dbReference type="NCBI Taxonomy" id="283909"/>
    <lineage>
        <taxon>Eukaryota</taxon>
        <taxon>Metazoa</taxon>
        <taxon>Spiralia</taxon>
        <taxon>Lophotrochozoa</taxon>
        <taxon>Annelida</taxon>
        <taxon>Polychaeta</taxon>
        <taxon>Sedentaria</taxon>
        <taxon>Scolecida</taxon>
        <taxon>Capitellidae</taxon>
        <taxon>Capitella</taxon>
    </lineage>
</organism>
<dbReference type="AlphaFoldDB" id="R7T8U7"/>
<dbReference type="Pfam" id="PF02969">
    <property type="entry name" value="TAF"/>
    <property type="match status" value="1"/>
</dbReference>
<sequence length="387" mass="43191">MTDDKKHSPHKRQYAVLSRQTIRTFAEAAGNGADMPDEIASVLAEDVVYRLRELVQVGCQYMEHGKRRKLSVADLNRALLQKDCAPICGHGSPDSVHWVHVKEAEVTAAEDNDVLLGNFACNSELPTRNGNVSLQAQWIAVEGFQKTNPASNTPVTSAKPRNLLEELQHHYELLTKAILSCDSLLTHSALEDLKTNTRIVPLLRNLVNFITNGIRKLNHDPCRLLCLLYAVNSLLRNKIIYLESQPYMAVLVDCVRHCAVEPLSQSSKSRFDQWIMRDYAARLLAFMIQSVLKVPVIKLKHQVTQGLNKILADPTKPFCSHYGAVSILTAIGAQSFEKCVLPHVVTLWSHLQTAIEDCSKSNVRQKMDAIRVCGAIQVSVDPTDDLN</sequence>
<dbReference type="CDD" id="cd22932">
    <property type="entry name" value="HFD_TAF6L"/>
    <property type="match status" value="1"/>
</dbReference>
<dbReference type="Pfam" id="PF07571">
    <property type="entry name" value="TAF6_C"/>
    <property type="match status" value="1"/>
</dbReference>
<evidence type="ECO:0000256" key="2">
    <source>
        <dbReference type="ARBA" id="ARBA00007688"/>
    </source>
</evidence>
<dbReference type="PANTHER" id="PTHR10221:SF22">
    <property type="entry name" value="TAF6-LIKE RNA POLYMERASE II P300_CBP-ASSOCIATED FACTOR-ASSOCIATED FACTOR 65 KDA SUBUNIT 6L"/>
    <property type="match status" value="1"/>
</dbReference>
<evidence type="ECO:0000256" key="7">
    <source>
        <dbReference type="ARBA" id="ARBA00023242"/>
    </source>
</evidence>
<keyword evidence="5" id="KW-0805">Transcription regulation</keyword>
<evidence type="ECO:0000256" key="6">
    <source>
        <dbReference type="ARBA" id="ARBA00023163"/>
    </source>
</evidence>
<evidence type="ECO:0000313" key="11">
    <source>
        <dbReference type="Proteomes" id="UP000014760"/>
    </source>
</evidence>
<evidence type="ECO:0000256" key="3">
    <source>
        <dbReference type="ARBA" id="ARBA00011538"/>
    </source>
</evidence>
<comment type="subcellular location">
    <subcellularLocation>
        <location evidence="1">Nucleus</location>
    </subcellularLocation>
</comment>
<dbReference type="GO" id="GO:0046982">
    <property type="term" value="F:protein heterodimerization activity"/>
    <property type="evidence" value="ECO:0007669"/>
    <property type="project" value="InterPro"/>
</dbReference>
<dbReference type="Gene3D" id="1.10.20.10">
    <property type="entry name" value="Histone, subunit A"/>
    <property type="match status" value="1"/>
</dbReference>
<evidence type="ECO:0000313" key="9">
    <source>
        <dbReference type="EMBL" id="ELT89843.1"/>
    </source>
</evidence>
<feature type="domain" description="TATA box binding protein associated factor (TAF) histone-like fold" evidence="8">
    <location>
        <begin position="15"/>
        <end position="81"/>
    </location>
</feature>
<evidence type="ECO:0000256" key="1">
    <source>
        <dbReference type="ARBA" id="ARBA00004123"/>
    </source>
</evidence>
<dbReference type="PANTHER" id="PTHR10221">
    <property type="entry name" value="TRANSCRIPTION INITIATION FACTOR TFIID SUBUNIT 6"/>
    <property type="match status" value="1"/>
</dbReference>
<reference evidence="10" key="3">
    <citation type="submission" date="2015-06" db="UniProtKB">
        <authorList>
            <consortium name="EnsemblMetazoa"/>
        </authorList>
    </citation>
    <scope>IDENTIFICATION</scope>
</reference>
<comment type="similarity">
    <text evidence="2">Belongs to the TAF6 family.</text>
</comment>
<dbReference type="InterPro" id="IPR009072">
    <property type="entry name" value="Histone-fold"/>
</dbReference>
<protein>
    <recommendedName>
        <fullName evidence="4">Histone H4</fullName>
    </recommendedName>
</protein>
<name>R7T8U7_CAPTE</name>
<keyword evidence="6" id="KW-0804">Transcription</keyword>
<dbReference type="InterPro" id="IPR037796">
    <property type="entry name" value="TAF6"/>
</dbReference>
<dbReference type="SMART" id="SM00803">
    <property type="entry name" value="TAF"/>
    <property type="match status" value="1"/>
</dbReference>
<accession>R7T8U7</accession>
<dbReference type="Proteomes" id="UP000014760">
    <property type="component" value="Unassembled WGS sequence"/>
</dbReference>
<dbReference type="InterPro" id="IPR046344">
    <property type="entry name" value="TAF6_C_sf"/>
</dbReference>
<dbReference type="EMBL" id="KB311139">
    <property type="protein sequence ID" value="ELT89843.1"/>
    <property type="molecule type" value="Genomic_DNA"/>
</dbReference>
<dbReference type="GO" id="GO:0046695">
    <property type="term" value="C:SLIK (SAGA-like) complex"/>
    <property type="evidence" value="ECO:0007669"/>
    <property type="project" value="InterPro"/>
</dbReference>
<dbReference type="GO" id="GO:0016251">
    <property type="term" value="F:RNA polymerase II general transcription initiation factor activity"/>
    <property type="evidence" value="ECO:0007669"/>
    <property type="project" value="InterPro"/>
</dbReference>
<dbReference type="OrthoDB" id="6621890at2759"/>
<dbReference type="GO" id="GO:0005669">
    <property type="term" value="C:transcription factor TFIID complex"/>
    <property type="evidence" value="ECO:0007669"/>
    <property type="project" value="InterPro"/>
</dbReference>
<dbReference type="GO" id="GO:0051123">
    <property type="term" value="P:RNA polymerase II preinitiation complex assembly"/>
    <property type="evidence" value="ECO:0007669"/>
    <property type="project" value="TreeGrafter"/>
</dbReference>
<dbReference type="OMA" id="DTSIVCH"/>
<evidence type="ECO:0000256" key="5">
    <source>
        <dbReference type="ARBA" id="ARBA00023015"/>
    </source>
</evidence>
<evidence type="ECO:0000256" key="4">
    <source>
        <dbReference type="ARBA" id="ARBA00020836"/>
    </source>
</evidence>
<dbReference type="SUPFAM" id="SSF47113">
    <property type="entry name" value="Histone-fold"/>
    <property type="match status" value="1"/>
</dbReference>
<reference evidence="9 11" key="2">
    <citation type="journal article" date="2013" name="Nature">
        <title>Insights into bilaterian evolution from three spiralian genomes.</title>
        <authorList>
            <person name="Simakov O."/>
            <person name="Marletaz F."/>
            <person name="Cho S.J."/>
            <person name="Edsinger-Gonzales E."/>
            <person name="Havlak P."/>
            <person name="Hellsten U."/>
            <person name="Kuo D.H."/>
            <person name="Larsson T."/>
            <person name="Lv J."/>
            <person name="Arendt D."/>
            <person name="Savage R."/>
            <person name="Osoegawa K."/>
            <person name="de Jong P."/>
            <person name="Grimwood J."/>
            <person name="Chapman J.A."/>
            <person name="Shapiro H."/>
            <person name="Aerts A."/>
            <person name="Otillar R.P."/>
            <person name="Terry A.Y."/>
            <person name="Boore J.L."/>
            <person name="Grigoriev I.V."/>
            <person name="Lindberg D.R."/>
            <person name="Seaver E.C."/>
            <person name="Weisblat D.A."/>
            <person name="Putnam N.H."/>
            <person name="Rokhsar D.S."/>
        </authorList>
    </citation>
    <scope>NUCLEOTIDE SEQUENCE</scope>
    <source>
        <strain evidence="9 11">I ESC-2004</strain>
    </source>
</reference>
<comment type="subunit">
    <text evidence="3">The nucleosome is a histone octamer containing two molecules each of H2A, H2B, H3 and H4 assembled in one H3-H4 heterotetramer and two H2A-H2B heterodimers. The octamer wraps approximately 147 bp of DNA.</text>
</comment>
<dbReference type="InterPro" id="IPR011442">
    <property type="entry name" value="TAF6_C"/>
</dbReference>
<gene>
    <name evidence="9" type="ORF">CAPTEDRAFT_177124</name>
</gene>
<reference evidence="11" key="1">
    <citation type="submission" date="2012-12" db="EMBL/GenBank/DDBJ databases">
        <authorList>
            <person name="Hellsten U."/>
            <person name="Grimwood J."/>
            <person name="Chapman J.A."/>
            <person name="Shapiro H."/>
            <person name="Aerts A."/>
            <person name="Otillar R.P."/>
            <person name="Terry A.Y."/>
            <person name="Boore J.L."/>
            <person name="Simakov O."/>
            <person name="Marletaz F."/>
            <person name="Cho S.-J."/>
            <person name="Edsinger-Gonzales E."/>
            <person name="Havlak P."/>
            <person name="Kuo D.-H."/>
            <person name="Larsson T."/>
            <person name="Lv J."/>
            <person name="Arendt D."/>
            <person name="Savage R."/>
            <person name="Osoegawa K."/>
            <person name="de Jong P."/>
            <person name="Lindberg D.R."/>
            <person name="Seaver E.C."/>
            <person name="Weisblat D.A."/>
            <person name="Putnam N.H."/>
            <person name="Grigoriev I.V."/>
            <person name="Rokhsar D.S."/>
        </authorList>
    </citation>
    <scope>NUCLEOTIDE SEQUENCE</scope>
    <source>
        <strain evidence="11">I ESC-2004</strain>
    </source>
</reference>
<dbReference type="GO" id="GO:0000124">
    <property type="term" value="C:SAGA complex"/>
    <property type="evidence" value="ECO:0007669"/>
    <property type="project" value="InterPro"/>
</dbReference>
<keyword evidence="11" id="KW-1185">Reference proteome</keyword>
<dbReference type="Gene3D" id="1.25.40.770">
    <property type="entry name" value="TAF6, C-terminal HEAT repeat domain"/>
    <property type="match status" value="1"/>
</dbReference>
<dbReference type="HOGENOM" id="CLU_021711_0_0_1"/>
<dbReference type="STRING" id="283909.R7T8U7"/>
<proteinExistence type="inferred from homology"/>
<dbReference type="GO" id="GO:0003713">
    <property type="term" value="F:transcription coactivator activity"/>
    <property type="evidence" value="ECO:0007669"/>
    <property type="project" value="TreeGrafter"/>
</dbReference>
<dbReference type="InterPro" id="IPR004823">
    <property type="entry name" value="TAF_TATA-bd_Histone-like_dom"/>
</dbReference>
<dbReference type="EMBL" id="AMQN01014655">
    <property type="status" value="NOT_ANNOTATED_CDS"/>
    <property type="molecule type" value="Genomic_DNA"/>
</dbReference>
<dbReference type="EnsemblMetazoa" id="CapteT177124">
    <property type="protein sequence ID" value="CapteP177124"/>
    <property type="gene ID" value="CapteG177124"/>
</dbReference>
<evidence type="ECO:0000313" key="10">
    <source>
        <dbReference type="EnsemblMetazoa" id="CapteP177124"/>
    </source>
</evidence>
<evidence type="ECO:0000259" key="8">
    <source>
        <dbReference type="SMART" id="SM00803"/>
    </source>
</evidence>